<comment type="caution">
    <text evidence="4">The sequence shown here is derived from an EMBL/GenBank/DDBJ whole genome shotgun (WGS) entry which is preliminary data.</text>
</comment>
<dbReference type="EMBL" id="NMVO01000012">
    <property type="protein sequence ID" value="OYO14817.1"/>
    <property type="molecule type" value="Genomic_DNA"/>
</dbReference>
<dbReference type="PANTHER" id="PTHR38465:SF2">
    <property type="entry name" value="HTH-TYPE TRANSCRIPTIONAL REGULATOR MMPR5"/>
    <property type="match status" value="1"/>
</dbReference>
<dbReference type="InterPro" id="IPR036390">
    <property type="entry name" value="WH_DNA-bd_sf"/>
</dbReference>
<evidence type="ECO:0008006" key="6">
    <source>
        <dbReference type="Google" id="ProtNLM"/>
    </source>
</evidence>
<evidence type="ECO:0000256" key="3">
    <source>
        <dbReference type="ARBA" id="ARBA00023163"/>
    </source>
</evidence>
<keyword evidence="1" id="KW-0805">Transcription regulation</keyword>
<organism evidence="4 5">
    <name type="scientific">Enemella evansiae</name>
    <dbReference type="NCBI Taxonomy" id="2016499"/>
    <lineage>
        <taxon>Bacteria</taxon>
        <taxon>Bacillati</taxon>
        <taxon>Actinomycetota</taxon>
        <taxon>Actinomycetes</taxon>
        <taxon>Propionibacteriales</taxon>
        <taxon>Propionibacteriaceae</taxon>
        <taxon>Enemella</taxon>
    </lineage>
</organism>
<evidence type="ECO:0000313" key="4">
    <source>
        <dbReference type="EMBL" id="OYO14817.1"/>
    </source>
</evidence>
<dbReference type="Proteomes" id="UP000215896">
    <property type="component" value="Unassembled WGS sequence"/>
</dbReference>
<keyword evidence="2" id="KW-0238">DNA-binding</keyword>
<proteinExistence type="predicted"/>
<dbReference type="AlphaFoldDB" id="A0A255GG43"/>
<dbReference type="Gene3D" id="1.10.287.160">
    <property type="entry name" value="HR1 repeat"/>
    <property type="match status" value="1"/>
</dbReference>
<name>A0A255GG43_9ACTN</name>
<dbReference type="Gene3D" id="1.10.10.10">
    <property type="entry name" value="Winged helix-like DNA-binding domain superfamily/Winged helix DNA-binding domain"/>
    <property type="match status" value="1"/>
</dbReference>
<dbReference type="OrthoDB" id="67158at2"/>
<dbReference type="RefSeq" id="WP_094405471.1">
    <property type="nucleotide sequence ID" value="NZ_NMVN01000016.1"/>
</dbReference>
<accession>A0A255GG43</accession>
<dbReference type="PANTHER" id="PTHR38465">
    <property type="entry name" value="HTH-TYPE TRANSCRIPTIONAL REGULATOR MJ1563-RELATED"/>
    <property type="match status" value="1"/>
</dbReference>
<evidence type="ECO:0000313" key="5">
    <source>
        <dbReference type="Proteomes" id="UP000215896"/>
    </source>
</evidence>
<keyword evidence="5" id="KW-1185">Reference proteome</keyword>
<evidence type="ECO:0000256" key="1">
    <source>
        <dbReference type="ARBA" id="ARBA00023015"/>
    </source>
</evidence>
<dbReference type="InterPro" id="IPR036388">
    <property type="entry name" value="WH-like_DNA-bd_sf"/>
</dbReference>
<reference evidence="4 5" key="1">
    <citation type="submission" date="2017-07" db="EMBL/GenBank/DDBJ databases">
        <title>Draft whole genome sequences of clinical Proprionibacteriaceae strains.</title>
        <authorList>
            <person name="Bernier A.-M."/>
            <person name="Bernard K."/>
            <person name="Domingo M.-C."/>
        </authorList>
    </citation>
    <scope>NUCLEOTIDE SEQUENCE [LARGE SCALE GENOMIC DNA]</scope>
    <source>
        <strain evidence="4 5">NML 030167</strain>
    </source>
</reference>
<sequence length="147" mass="16307">MEQRDDKFMERFADVLARSGWPRMSARIFAALMATPSGARTASELSARLGVGPSAISNGAKMLRTLSLVDVTRQSDRQIVYEVRPDAWMAAVASRDSELRALEGILTDGANATTDSRAIARLSETADFFAFLRAELPKLVERWRNTR</sequence>
<evidence type="ECO:0000256" key="2">
    <source>
        <dbReference type="ARBA" id="ARBA00023125"/>
    </source>
</evidence>
<dbReference type="GO" id="GO:0003677">
    <property type="term" value="F:DNA binding"/>
    <property type="evidence" value="ECO:0007669"/>
    <property type="project" value="UniProtKB-KW"/>
</dbReference>
<dbReference type="InterPro" id="IPR052362">
    <property type="entry name" value="HTH-GbsR_regulator"/>
</dbReference>
<keyword evidence="3" id="KW-0804">Transcription</keyword>
<protein>
    <recommendedName>
        <fullName evidence="6">MarR family transcriptional regulator</fullName>
    </recommendedName>
</protein>
<gene>
    <name evidence="4" type="ORF">CGZ94_07545</name>
</gene>
<dbReference type="SUPFAM" id="SSF46785">
    <property type="entry name" value="Winged helix' DNA-binding domain"/>
    <property type="match status" value="1"/>
</dbReference>